<accession>A0A7J6U5M0</accession>
<dbReference type="EMBL" id="JABANO010006121">
    <property type="protein sequence ID" value="KAF4752342.1"/>
    <property type="molecule type" value="Genomic_DNA"/>
</dbReference>
<keyword evidence="5" id="KW-1185">Reference proteome</keyword>
<organism evidence="4 5">
    <name type="scientific">Perkinsus olseni</name>
    <name type="common">Perkinsus atlanticus</name>
    <dbReference type="NCBI Taxonomy" id="32597"/>
    <lineage>
        <taxon>Eukaryota</taxon>
        <taxon>Sar</taxon>
        <taxon>Alveolata</taxon>
        <taxon>Perkinsozoa</taxon>
        <taxon>Perkinsea</taxon>
        <taxon>Perkinsida</taxon>
        <taxon>Perkinsidae</taxon>
        <taxon>Perkinsus</taxon>
    </lineage>
</organism>
<gene>
    <name evidence="4" type="ORF">FOZ63_015595</name>
</gene>
<keyword evidence="1" id="KW-0175">Coiled coil</keyword>
<dbReference type="AlphaFoldDB" id="A0A7J6U5M0"/>
<protein>
    <submittedName>
        <fullName evidence="4">Uncharacterized protein</fullName>
    </submittedName>
</protein>
<dbReference type="Proteomes" id="UP000553632">
    <property type="component" value="Unassembled WGS sequence"/>
</dbReference>
<feature type="region of interest" description="Disordered" evidence="2">
    <location>
        <begin position="269"/>
        <end position="288"/>
    </location>
</feature>
<feature type="coiled-coil region" evidence="1">
    <location>
        <begin position="18"/>
        <end position="52"/>
    </location>
</feature>
<evidence type="ECO:0000256" key="3">
    <source>
        <dbReference type="SAM" id="Phobius"/>
    </source>
</evidence>
<sequence>MSDIDDESEVVDEGDPRVDQCVAEIEDLAQLIRAQQRRLDAQELLIEELCQASCSREPHVDQTLALSQARCDVCLAPETATRVFSQEVRLKKQRDTLALRASIIVSAVLFGVVSKVMYSHYQLQYCFELFYETTKASIPELEDIDFSRLSPLYFSPISATDATTAPLWFLISLLASLLSAFLQFAAVLVDRILRTIVMMSLLAGGVVFVFKNFDSIVRWFREDKGTETVRDLEEVSGASADIAVSSTATEVASESATATLPKTQWSVSTDGSMERSVATPSNEEESTRSTINFVGPVTRRRARAVLNCVEHMSDAWGDEHRED</sequence>
<feature type="transmembrane region" description="Helical" evidence="3">
    <location>
        <begin position="167"/>
        <end position="189"/>
    </location>
</feature>
<keyword evidence="3" id="KW-0472">Membrane</keyword>
<name>A0A7J6U5M0_PEROL</name>
<comment type="caution">
    <text evidence="4">The sequence shown here is derived from an EMBL/GenBank/DDBJ whole genome shotgun (WGS) entry which is preliminary data.</text>
</comment>
<proteinExistence type="predicted"/>
<keyword evidence="3" id="KW-0812">Transmembrane</keyword>
<evidence type="ECO:0000313" key="5">
    <source>
        <dbReference type="Proteomes" id="UP000553632"/>
    </source>
</evidence>
<feature type="transmembrane region" description="Helical" evidence="3">
    <location>
        <begin position="97"/>
        <end position="118"/>
    </location>
</feature>
<evidence type="ECO:0000313" key="4">
    <source>
        <dbReference type="EMBL" id="KAF4752342.1"/>
    </source>
</evidence>
<evidence type="ECO:0000256" key="2">
    <source>
        <dbReference type="SAM" id="MobiDB-lite"/>
    </source>
</evidence>
<keyword evidence="3" id="KW-1133">Transmembrane helix</keyword>
<reference evidence="4 5" key="1">
    <citation type="submission" date="2020-04" db="EMBL/GenBank/DDBJ databases">
        <title>Perkinsus olseni comparative genomics.</title>
        <authorList>
            <person name="Bogema D.R."/>
        </authorList>
    </citation>
    <scope>NUCLEOTIDE SEQUENCE [LARGE SCALE GENOMIC DNA]</scope>
    <source>
        <strain evidence="4 5">ATCC PRA-207</strain>
    </source>
</reference>
<evidence type="ECO:0000256" key="1">
    <source>
        <dbReference type="SAM" id="Coils"/>
    </source>
</evidence>